<evidence type="ECO:0000313" key="1">
    <source>
        <dbReference type="EMBL" id="MFD2608453.1"/>
    </source>
</evidence>
<dbReference type="Proteomes" id="UP001597475">
    <property type="component" value="Unassembled WGS sequence"/>
</dbReference>
<dbReference type="EMBL" id="JBHUMK010000012">
    <property type="protein sequence ID" value="MFD2608453.1"/>
    <property type="molecule type" value="Genomic_DNA"/>
</dbReference>
<dbReference type="InterPro" id="IPR038735">
    <property type="entry name" value="MSMEG_1276-like_NTP-PPase_dom"/>
</dbReference>
<dbReference type="RefSeq" id="WP_386842984.1">
    <property type="nucleotide sequence ID" value="NZ_JBHUMK010000012.1"/>
</dbReference>
<reference evidence="2" key="1">
    <citation type="journal article" date="2019" name="Int. J. Syst. Evol. Microbiol.">
        <title>The Global Catalogue of Microorganisms (GCM) 10K type strain sequencing project: providing services to taxonomists for standard genome sequencing and annotation.</title>
        <authorList>
            <consortium name="The Broad Institute Genomics Platform"/>
            <consortium name="The Broad Institute Genome Sequencing Center for Infectious Disease"/>
            <person name="Wu L."/>
            <person name="Ma J."/>
        </authorList>
    </citation>
    <scope>NUCLEOTIDE SEQUENCE [LARGE SCALE GENOMIC DNA]</scope>
    <source>
        <strain evidence="2">KCTC 33842</strain>
    </source>
</reference>
<name>A0ABW5P046_9DEIO</name>
<protein>
    <submittedName>
        <fullName evidence="1">Phosphoribosyl-ATP pyrophosphohydrolase</fullName>
    </submittedName>
</protein>
<dbReference type="SUPFAM" id="SSF101386">
    <property type="entry name" value="all-alpha NTP pyrophosphatases"/>
    <property type="match status" value="1"/>
</dbReference>
<organism evidence="1 2">
    <name type="scientific">Deinococcus taklimakanensis</name>
    <dbReference type="NCBI Taxonomy" id="536443"/>
    <lineage>
        <taxon>Bacteria</taxon>
        <taxon>Thermotogati</taxon>
        <taxon>Deinococcota</taxon>
        <taxon>Deinococci</taxon>
        <taxon>Deinococcales</taxon>
        <taxon>Deinococcaceae</taxon>
        <taxon>Deinococcus</taxon>
    </lineage>
</organism>
<sequence>MPKLVRDRIPELFGGHSRPLDETEYRHALREKLQEEVAEFLESGDVLELADILEVVYALAKLDGVSSAELEQRRAAKAEERGSFERRLWWEPE</sequence>
<keyword evidence="2" id="KW-1185">Reference proteome</keyword>
<proteinExistence type="predicted"/>
<dbReference type="CDD" id="cd11532">
    <property type="entry name" value="NTP-PPase_COG4997"/>
    <property type="match status" value="1"/>
</dbReference>
<gene>
    <name evidence="1" type="ORF">ACFSR9_03240</name>
</gene>
<accession>A0ABW5P046</accession>
<evidence type="ECO:0000313" key="2">
    <source>
        <dbReference type="Proteomes" id="UP001597475"/>
    </source>
</evidence>
<comment type="caution">
    <text evidence="1">The sequence shown here is derived from an EMBL/GenBank/DDBJ whole genome shotgun (WGS) entry which is preliminary data.</text>
</comment>